<name>A0ABY7G5W4_MYAAR</name>
<proteinExistence type="predicted"/>
<evidence type="ECO:0000313" key="1">
    <source>
        <dbReference type="EMBL" id="WAR28904.1"/>
    </source>
</evidence>
<sequence>MATINPNNVLKIKECDKNIKNKFSLKWFEKIGTVNVGKIETNVTIGEDFVKIDIPGQASCKLGNKQINYGSRGFIALEDHAKSTKHTDLLKSSVSTHRIDTMIKQYSVEGPSNESGGQGSETTQTPPVVPMCDRISNAEATVLAVVAEHGMPLSCTPTLVSLAKTLAQDSKALSEIKLDRTAAAYKTKYGLAESFHQKLVAKLRICPFSLNLDEATSSNKKKS</sequence>
<keyword evidence="2" id="KW-1185">Reference proteome</keyword>
<reference evidence="1" key="1">
    <citation type="submission" date="2022-11" db="EMBL/GenBank/DDBJ databases">
        <title>Centuries of genome instability and evolution in soft-shell clam transmissible cancer (bioRxiv).</title>
        <authorList>
            <person name="Hart S.F.M."/>
            <person name="Yonemitsu M.A."/>
            <person name="Giersch R.M."/>
            <person name="Beal B.F."/>
            <person name="Arriagada G."/>
            <person name="Davis B.W."/>
            <person name="Ostrander E.A."/>
            <person name="Goff S.P."/>
            <person name="Metzger M.J."/>
        </authorList>
    </citation>
    <scope>NUCLEOTIDE SEQUENCE</scope>
    <source>
        <strain evidence="1">MELC-2E11</strain>
        <tissue evidence="1">Siphon/mantle</tissue>
    </source>
</reference>
<dbReference type="Proteomes" id="UP001164746">
    <property type="component" value="Chromosome 15"/>
</dbReference>
<organism evidence="1 2">
    <name type="scientific">Mya arenaria</name>
    <name type="common">Soft-shell clam</name>
    <dbReference type="NCBI Taxonomy" id="6604"/>
    <lineage>
        <taxon>Eukaryota</taxon>
        <taxon>Metazoa</taxon>
        <taxon>Spiralia</taxon>
        <taxon>Lophotrochozoa</taxon>
        <taxon>Mollusca</taxon>
        <taxon>Bivalvia</taxon>
        <taxon>Autobranchia</taxon>
        <taxon>Heteroconchia</taxon>
        <taxon>Euheterodonta</taxon>
        <taxon>Imparidentia</taxon>
        <taxon>Neoheterodontei</taxon>
        <taxon>Myida</taxon>
        <taxon>Myoidea</taxon>
        <taxon>Myidae</taxon>
        <taxon>Mya</taxon>
    </lineage>
</organism>
<gene>
    <name evidence="1" type="ORF">MAR_014608</name>
</gene>
<accession>A0ABY7G5W4</accession>
<dbReference type="EMBL" id="CP111026">
    <property type="protein sequence ID" value="WAR28904.1"/>
    <property type="molecule type" value="Genomic_DNA"/>
</dbReference>
<protein>
    <submittedName>
        <fullName evidence="1">Uncharacterized protein</fullName>
    </submittedName>
</protein>
<evidence type="ECO:0000313" key="2">
    <source>
        <dbReference type="Proteomes" id="UP001164746"/>
    </source>
</evidence>